<dbReference type="PANTHER" id="PTHR21040:SF8">
    <property type="entry name" value="BCDNA.GH04120"/>
    <property type="match status" value="1"/>
</dbReference>
<name>A0A917M448_9SPHI</name>
<dbReference type="EMBL" id="BMER01000001">
    <property type="protein sequence ID" value="GGG77619.1"/>
    <property type="molecule type" value="Genomic_DNA"/>
</dbReference>
<evidence type="ECO:0000313" key="4">
    <source>
        <dbReference type="EMBL" id="GGG77619.1"/>
    </source>
</evidence>
<dbReference type="PANTHER" id="PTHR21040">
    <property type="entry name" value="BCDNA.GH04120"/>
    <property type="match status" value="1"/>
</dbReference>
<evidence type="ECO:0000313" key="5">
    <source>
        <dbReference type="Proteomes" id="UP000660862"/>
    </source>
</evidence>
<dbReference type="GO" id="GO:0004563">
    <property type="term" value="F:beta-N-acetylhexosaminidase activity"/>
    <property type="evidence" value="ECO:0007669"/>
    <property type="project" value="UniProtKB-ARBA"/>
</dbReference>
<accession>A0A917M448</accession>
<comment type="caution">
    <text evidence="4">The sequence shown here is derived from an EMBL/GenBank/DDBJ whole genome shotgun (WGS) entry which is preliminary data.</text>
</comment>
<comment type="similarity">
    <text evidence="1">Belongs to the glycosyl hydrolase 20 family.</text>
</comment>
<reference evidence="4" key="2">
    <citation type="submission" date="2020-09" db="EMBL/GenBank/DDBJ databases">
        <authorList>
            <person name="Sun Q."/>
            <person name="Zhou Y."/>
        </authorList>
    </citation>
    <scope>NUCLEOTIDE SEQUENCE</scope>
    <source>
        <strain evidence="4">CGMCC 1.12195</strain>
    </source>
</reference>
<dbReference type="GO" id="GO:0005975">
    <property type="term" value="P:carbohydrate metabolic process"/>
    <property type="evidence" value="ECO:0007669"/>
    <property type="project" value="InterPro"/>
</dbReference>
<organism evidence="4 5">
    <name type="scientific">Parapedobacter pyrenivorans</name>
    <dbReference type="NCBI Taxonomy" id="1305674"/>
    <lineage>
        <taxon>Bacteria</taxon>
        <taxon>Pseudomonadati</taxon>
        <taxon>Bacteroidota</taxon>
        <taxon>Sphingobacteriia</taxon>
        <taxon>Sphingobacteriales</taxon>
        <taxon>Sphingobacteriaceae</taxon>
        <taxon>Parapedobacter</taxon>
    </lineage>
</organism>
<dbReference type="Proteomes" id="UP000660862">
    <property type="component" value="Unassembled WGS sequence"/>
</dbReference>
<feature type="domain" description="Glycoside hydrolase family 20 catalytic" evidence="3">
    <location>
        <begin position="39"/>
        <end position="248"/>
    </location>
</feature>
<dbReference type="Gene3D" id="3.20.20.80">
    <property type="entry name" value="Glycosidases"/>
    <property type="match status" value="1"/>
</dbReference>
<dbReference type="InterPro" id="IPR015883">
    <property type="entry name" value="Glyco_hydro_20_cat"/>
</dbReference>
<dbReference type="SUPFAM" id="SSF51445">
    <property type="entry name" value="(Trans)glycosidases"/>
    <property type="match status" value="1"/>
</dbReference>
<keyword evidence="5" id="KW-1185">Reference proteome</keyword>
<proteinExistence type="inferred from homology"/>
<reference evidence="4" key="1">
    <citation type="journal article" date="2014" name="Int. J. Syst. Evol. Microbiol.">
        <title>Complete genome sequence of Corynebacterium casei LMG S-19264T (=DSM 44701T), isolated from a smear-ripened cheese.</title>
        <authorList>
            <consortium name="US DOE Joint Genome Institute (JGI-PGF)"/>
            <person name="Walter F."/>
            <person name="Albersmeier A."/>
            <person name="Kalinowski J."/>
            <person name="Ruckert C."/>
        </authorList>
    </citation>
    <scope>NUCLEOTIDE SEQUENCE</scope>
    <source>
        <strain evidence="4">CGMCC 1.12195</strain>
    </source>
</reference>
<evidence type="ECO:0000256" key="1">
    <source>
        <dbReference type="ARBA" id="ARBA00006285"/>
    </source>
</evidence>
<keyword evidence="2" id="KW-0378">Hydrolase</keyword>
<sequence>MLEFVNFIDEELAPRGVNTLVLRIDYNYEFESRPELRDEAALSKAEVKQLVAVCQKNAIRIIPQINLLGHQSWAGKAGKLLTVYPQFDETPHVEMPVEYEWPNADGLYCKSYCPLHPEVHDVVFDLVDEICDVFETDAFHAGMDEVFYIGHDSCARCAGRDKAELYANEVNKIADHLARTDRQLWMWGDRLIDGKMTGIGMWEASMNNTHRAIDLINKGVMICDWHYDQPLQTAVYFAMKGFSVVTCPWKKGAVATAQLQDMVSFRQQATTEMAPRFGGLMQTVWSGADSFLDEFYGIKPPAAESETACFKALFAEIGKR</sequence>
<gene>
    <name evidence="4" type="ORF">GCM10007415_06980</name>
</gene>
<protein>
    <recommendedName>
        <fullName evidence="3">Glycoside hydrolase family 20 catalytic domain-containing protein</fullName>
    </recommendedName>
</protein>
<dbReference type="InterPro" id="IPR038901">
    <property type="entry name" value="HEXDC-like"/>
</dbReference>
<evidence type="ECO:0000259" key="3">
    <source>
        <dbReference type="Pfam" id="PF00728"/>
    </source>
</evidence>
<dbReference type="Pfam" id="PF00728">
    <property type="entry name" value="Glyco_hydro_20"/>
    <property type="match status" value="1"/>
</dbReference>
<dbReference type="AlphaFoldDB" id="A0A917M448"/>
<dbReference type="InterPro" id="IPR017853">
    <property type="entry name" value="GH"/>
</dbReference>
<evidence type="ECO:0000256" key="2">
    <source>
        <dbReference type="ARBA" id="ARBA00022801"/>
    </source>
</evidence>